<protein>
    <submittedName>
        <fullName evidence="6">Uncharacterized protein</fullName>
    </submittedName>
</protein>
<feature type="domain" description="GATOR2 complex protein MIO zinc-ribbon like" evidence="4">
    <location>
        <begin position="603"/>
        <end position="710"/>
    </location>
</feature>
<dbReference type="Pfam" id="PF17034">
    <property type="entry name" value="zinc_ribbon_16"/>
    <property type="match status" value="1"/>
</dbReference>
<sequence>MVAVLNNNEKAITFARLEVDTNDTKDSVMVQRKEVFSPMEVTHDASAVQSFIFRHVDGGQRTLCVSFSGTLADVMSLEPVPVAWSPLGEVGVGAGSMAGMQVNAYTNTKVTCIEDVMKERTKHEYGLSISSSLLAAVVTAGMHKRGEEVLEAWRYIERVNTHAGEHKASVLSIIDALSEDILFHPPSLRHEGGGSSGGGTHSSSTKTKLSRAAFYTQDVGGVHDAHSLPHVIYESEGRLDALVLCGWLTNMAEEGGSTVGAHRGSGSGGGSSGSASGAVTFLPINGTSGSERRRHLLPFPAYSSSAEGGKSSSGGAHMHTPSKGAGLSGSEVGVHAHSAGTRVNEVERNAMVHLFMKGDVRETVTFVERAVEEMQKRGRGGERGEESETDKARSTDLRMFALTLSGYSPSNEAWKNMARKYAGDMTNPYLRTILRFLASSKSLKKSLSAQLETVLDDPSLPLPDRLGIALRVLNRKDLKVYAQKRGKELLARGSLQGILLFGVGERLLPLLQHYVDKTGDVQTAAVVTTQLHLHDKERTPNWVEIYRDLLDAWELFFERAKFDITLAKLGNRPATPSLGISCTFCSKSVSQVEGKRLPGVQPKKSNPIACKNCMKMLPRCAVCHLPLGNANPAEKKKGEDKKGSSAAEDGLADRPPSPRQPMFGTGAPAFSHWMCFCLHCGHGGHAAHMEEWFDRNKHCAVTDCNCKCREYMQY</sequence>
<feature type="domain" description="MIOS-like alpha-solenoid" evidence="5">
    <location>
        <begin position="345"/>
        <end position="470"/>
    </location>
</feature>
<dbReference type="AlphaFoldDB" id="A0A7S3DL75"/>
<dbReference type="EMBL" id="HBIB01036243">
    <property type="protein sequence ID" value="CAE0261233.1"/>
    <property type="molecule type" value="Transcribed_RNA"/>
</dbReference>
<accession>A0A7S3DL75</accession>
<feature type="region of interest" description="Disordered" evidence="3">
    <location>
        <begin position="633"/>
        <end position="663"/>
    </location>
</feature>
<feature type="compositionally biased region" description="Basic and acidic residues" evidence="3">
    <location>
        <begin position="633"/>
        <end position="643"/>
    </location>
</feature>
<dbReference type="PANTHER" id="PTHR16453">
    <property type="entry name" value="WD40 DOMAIN-CONTAINING PROTEIN MIO FAMILY MEMBER"/>
    <property type="match status" value="1"/>
</dbReference>
<feature type="region of interest" description="Disordered" evidence="3">
    <location>
        <begin position="373"/>
        <end position="392"/>
    </location>
</feature>
<keyword evidence="1" id="KW-0853">WD repeat</keyword>
<gene>
    <name evidence="6" type="ORF">PBIL07802_LOCUS23523</name>
</gene>
<evidence type="ECO:0000313" key="6">
    <source>
        <dbReference type="EMBL" id="CAE0261233.1"/>
    </source>
</evidence>
<keyword evidence="2" id="KW-0677">Repeat</keyword>
<evidence type="ECO:0000256" key="3">
    <source>
        <dbReference type="SAM" id="MobiDB-lite"/>
    </source>
</evidence>
<feature type="compositionally biased region" description="Low complexity" evidence="3">
    <location>
        <begin position="303"/>
        <end position="315"/>
    </location>
</feature>
<organism evidence="6">
    <name type="scientific">Palpitomonas bilix</name>
    <dbReference type="NCBI Taxonomy" id="652834"/>
    <lineage>
        <taxon>Eukaryota</taxon>
        <taxon>Eukaryota incertae sedis</taxon>
    </lineage>
</organism>
<feature type="region of interest" description="Disordered" evidence="3">
    <location>
        <begin position="301"/>
        <end position="332"/>
    </location>
</feature>
<dbReference type="InterPro" id="IPR031488">
    <property type="entry name" value="Zn_ribbon_mio"/>
</dbReference>
<feature type="region of interest" description="Disordered" evidence="3">
    <location>
        <begin position="186"/>
        <end position="207"/>
    </location>
</feature>
<evidence type="ECO:0000259" key="5">
    <source>
        <dbReference type="Pfam" id="PF21719"/>
    </source>
</evidence>
<dbReference type="GO" id="GO:0005737">
    <property type="term" value="C:cytoplasm"/>
    <property type="evidence" value="ECO:0007669"/>
    <property type="project" value="TreeGrafter"/>
</dbReference>
<evidence type="ECO:0000256" key="1">
    <source>
        <dbReference type="ARBA" id="ARBA00022574"/>
    </source>
</evidence>
<reference evidence="6" key="1">
    <citation type="submission" date="2021-01" db="EMBL/GenBank/DDBJ databases">
        <authorList>
            <person name="Corre E."/>
            <person name="Pelletier E."/>
            <person name="Niang G."/>
            <person name="Scheremetjew M."/>
            <person name="Finn R."/>
            <person name="Kale V."/>
            <person name="Holt S."/>
            <person name="Cochrane G."/>
            <person name="Meng A."/>
            <person name="Brown T."/>
            <person name="Cohen L."/>
        </authorList>
    </citation>
    <scope>NUCLEOTIDE SEQUENCE</scope>
    <source>
        <strain evidence="6">NIES-2562</strain>
    </source>
</reference>
<proteinExistence type="predicted"/>
<evidence type="ECO:0000259" key="4">
    <source>
        <dbReference type="Pfam" id="PF17034"/>
    </source>
</evidence>
<evidence type="ECO:0000256" key="2">
    <source>
        <dbReference type="ARBA" id="ARBA00022737"/>
    </source>
</evidence>
<dbReference type="CDD" id="cd16691">
    <property type="entry name" value="mRING-H2-C3H3C2_Mio"/>
    <property type="match status" value="1"/>
</dbReference>
<name>A0A7S3DL75_9EUKA</name>
<dbReference type="Pfam" id="PF21719">
    <property type="entry name" value="MIOS_a-sol"/>
    <property type="match status" value="1"/>
</dbReference>
<dbReference type="InterPro" id="IPR037593">
    <property type="entry name" value="MIOS/Sea4"/>
</dbReference>
<dbReference type="PANTHER" id="PTHR16453:SF9">
    <property type="entry name" value="GATOR COMPLEX PROTEIN MIOS"/>
    <property type="match status" value="1"/>
</dbReference>
<dbReference type="InterPro" id="IPR049092">
    <property type="entry name" value="MIOS_a-sol"/>
</dbReference>